<feature type="compositionally biased region" description="Polar residues" evidence="13">
    <location>
        <begin position="332"/>
        <end position="350"/>
    </location>
</feature>
<evidence type="ECO:0000313" key="16">
    <source>
        <dbReference type="Proteomes" id="UP001237642"/>
    </source>
</evidence>
<dbReference type="PANTHER" id="PTHR46837">
    <property type="entry name" value="PROTEIN MLN51 HOMOLOG"/>
    <property type="match status" value="1"/>
</dbReference>
<reference evidence="15" key="1">
    <citation type="submission" date="2023-02" db="EMBL/GenBank/DDBJ databases">
        <title>Genome of toxic invasive species Heracleum sosnowskyi carries increased number of genes despite the absence of recent whole-genome duplications.</title>
        <authorList>
            <person name="Schelkunov M."/>
            <person name="Shtratnikova V."/>
            <person name="Makarenko M."/>
            <person name="Klepikova A."/>
            <person name="Omelchenko D."/>
            <person name="Novikova G."/>
            <person name="Obukhova E."/>
            <person name="Bogdanov V."/>
            <person name="Penin A."/>
            <person name="Logacheva M."/>
        </authorList>
    </citation>
    <scope>NUCLEOTIDE SEQUENCE</scope>
    <source>
        <strain evidence="15">Hsosn_3</strain>
        <tissue evidence="15">Leaf</tissue>
    </source>
</reference>
<name>A0AAD8H488_9APIA</name>
<feature type="compositionally biased region" description="Acidic residues" evidence="13">
    <location>
        <begin position="31"/>
        <end position="40"/>
    </location>
</feature>
<evidence type="ECO:0000256" key="4">
    <source>
        <dbReference type="ARBA" id="ARBA00022448"/>
    </source>
</evidence>
<sequence length="645" mass="70136">MASVAEDELLDYESDPEDAKLSLTMRRREASDDEYDDDQQQQEPLRRRVDSRGSDSVSEGADDEEVEEVVVESDVKVGGGQVDVEGEELEVVSGANEAVEGEYVEDGEGGDKEKKENEPFAVPTAGAFYMHDDRFRESGGAGAGAGGGRHRRNLGARNLWESKDDRKWGHDKFEEMTTQETHNGEGRKASRVRNRGRGKFQGQEHSYPRGNRPKTFNNDNLNNTPNNQKNAPKNLNNASKGVRGRGPRRYQSNWNEVPSQNKQHGKLGESGSYVTYAKVSERTSTTESDPIPPQKHVFSSLNSASPPFYPSASSNKEISSKQKRDDQAVQLHRNQQTSGMDESFSISESNTMRGKNVADYIGMNKLYIDDQVPTRSVKPLTSQSPHSRIQGKVQTPIGKMNHQSTPQNQVYKVSNQAQQRNGQQSPSQTRQASLQTSGRELGQRTQPFSSPDSSLTANSFDLRETGSPPETSKSNPALIGKGKNVQGNGRGSFPYGAAQVIGASGNSGSTHGDVNFPGMPTFLPVMQFGGQHPGGIGVPAVGMAFPGYVGNPGSGNSEMTWLPVLAGPAGALGASYSSPYLSVDGGYHARPSGQVPSLAGATSKDNNVNKPANEMMPSRKQELAGDEFGQRQNKARRYTEMKFDQ</sequence>
<dbReference type="GO" id="GO:0051028">
    <property type="term" value="P:mRNA transport"/>
    <property type="evidence" value="ECO:0007669"/>
    <property type="project" value="UniProtKB-KW"/>
</dbReference>
<evidence type="ECO:0000313" key="15">
    <source>
        <dbReference type="EMBL" id="KAK1360159.1"/>
    </source>
</evidence>
<dbReference type="GO" id="GO:0005737">
    <property type="term" value="C:cytoplasm"/>
    <property type="evidence" value="ECO:0007669"/>
    <property type="project" value="UniProtKB-SubCell"/>
</dbReference>
<feature type="compositionally biased region" description="Acidic residues" evidence="13">
    <location>
        <begin position="1"/>
        <end position="16"/>
    </location>
</feature>
<feature type="compositionally biased region" description="Acidic residues" evidence="13">
    <location>
        <begin position="99"/>
        <end position="108"/>
    </location>
</feature>
<dbReference type="GO" id="GO:0035145">
    <property type="term" value="C:exon-exon junction complex"/>
    <property type="evidence" value="ECO:0007669"/>
    <property type="project" value="InterPro"/>
</dbReference>
<keyword evidence="4" id="KW-0813">Transport</keyword>
<dbReference type="EMBL" id="JAUIZM010000010">
    <property type="protein sequence ID" value="KAK1360159.1"/>
    <property type="molecule type" value="Genomic_DNA"/>
</dbReference>
<dbReference type="Proteomes" id="UP001237642">
    <property type="component" value="Unassembled WGS sequence"/>
</dbReference>
<proteinExistence type="inferred from homology"/>
<evidence type="ECO:0000259" key="14">
    <source>
        <dbReference type="SMART" id="SM01044"/>
    </source>
</evidence>
<feature type="compositionally biased region" description="Basic and acidic residues" evidence="13">
    <location>
        <begin position="109"/>
        <end position="118"/>
    </location>
</feature>
<reference evidence="15" key="2">
    <citation type="submission" date="2023-05" db="EMBL/GenBank/DDBJ databases">
        <authorList>
            <person name="Schelkunov M.I."/>
        </authorList>
    </citation>
    <scope>NUCLEOTIDE SEQUENCE</scope>
    <source>
        <strain evidence="15">Hsosn_3</strain>
        <tissue evidence="15">Leaf</tissue>
    </source>
</reference>
<keyword evidence="8" id="KW-0810">Translation regulation</keyword>
<feature type="region of interest" description="Disordered" evidence="13">
    <location>
        <begin position="134"/>
        <end position="350"/>
    </location>
</feature>
<feature type="compositionally biased region" description="Basic and acidic residues" evidence="13">
    <location>
        <begin position="160"/>
        <end position="175"/>
    </location>
</feature>
<dbReference type="GO" id="GO:0006397">
    <property type="term" value="P:mRNA processing"/>
    <property type="evidence" value="ECO:0007669"/>
    <property type="project" value="UniProtKB-KW"/>
</dbReference>
<evidence type="ECO:0000256" key="5">
    <source>
        <dbReference type="ARBA" id="ARBA00022490"/>
    </source>
</evidence>
<keyword evidence="11" id="KW-0508">mRNA splicing</keyword>
<feature type="compositionally biased region" description="Polar residues" evidence="13">
    <location>
        <begin position="250"/>
        <end position="262"/>
    </location>
</feature>
<evidence type="ECO:0000256" key="9">
    <source>
        <dbReference type="ARBA" id="ARBA00022884"/>
    </source>
</evidence>
<dbReference type="GO" id="GO:0003729">
    <property type="term" value="F:mRNA binding"/>
    <property type="evidence" value="ECO:0007669"/>
    <property type="project" value="InterPro"/>
</dbReference>
<evidence type="ECO:0000256" key="10">
    <source>
        <dbReference type="ARBA" id="ARBA00023161"/>
    </source>
</evidence>
<dbReference type="GO" id="GO:0006417">
    <property type="term" value="P:regulation of translation"/>
    <property type="evidence" value="ECO:0007669"/>
    <property type="project" value="UniProtKB-KW"/>
</dbReference>
<evidence type="ECO:0000256" key="1">
    <source>
        <dbReference type="ARBA" id="ARBA00004123"/>
    </source>
</evidence>
<keyword evidence="5" id="KW-0963">Cytoplasm</keyword>
<accession>A0AAD8H488</accession>
<keyword evidence="12" id="KW-0539">Nucleus</keyword>
<dbReference type="AlphaFoldDB" id="A0AAD8H488"/>
<feature type="compositionally biased region" description="Basic and acidic residues" evidence="13">
    <location>
        <begin position="44"/>
        <end position="53"/>
    </location>
</feature>
<comment type="caution">
    <text evidence="15">The sequence shown here is derived from an EMBL/GenBank/DDBJ whole genome shotgun (WGS) entry which is preliminary data.</text>
</comment>
<keyword evidence="10" id="KW-0866">Nonsense-mediated mRNA decay</keyword>
<evidence type="ECO:0000256" key="11">
    <source>
        <dbReference type="ARBA" id="ARBA00023187"/>
    </source>
</evidence>
<feature type="domain" description="Btz" evidence="14">
    <location>
        <begin position="73"/>
        <end position="198"/>
    </location>
</feature>
<feature type="region of interest" description="Disordered" evidence="13">
    <location>
        <begin position="1"/>
        <end position="118"/>
    </location>
</feature>
<feature type="compositionally biased region" description="Low complexity" evidence="13">
    <location>
        <begin position="213"/>
        <end position="238"/>
    </location>
</feature>
<dbReference type="GO" id="GO:0000184">
    <property type="term" value="P:nuclear-transcribed mRNA catabolic process, nonsense-mediated decay"/>
    <property type="evidence" value="ECO:0007669"/>
    <property type="project" value="UniProtKB-KW"/>
</dbReference>
<feature type="compositionally biased region" description="Low complexity" evidence="13">
    <location>
        <begin position="303"/>
        <end position="314"/>
    </location>
</feature>
<feature type="region of interest" description="Disordered" evidence="13">
    <location>
        <begin position="376"/>
        <end position="486"/>
    </location>
</feature>
<feature type="compositionally biased region" description="Basic residues" evidence="13">
    <location>
        <begin position="189"/>
        <end position="198"/>
    </location>
</feature>
<dbReference type="InterPro" id="IPR018545">
    <property type="entry name" value="Btz_dom"/>
</dbReference>
<keyword evidence="9" id="KW-0694">RNA-binding</keyword>
<evidence type="ECO:0000256" key="12">
    <source>
        <dbReference type="ARBA" id="ARBA00023242"/>
    </source>
</evidence>
<evidence type="ECO:0000256" key="3">
    <source>
        <dbReference type="ARBA" id="ARBA00009548"/>
    </source>
</evidence>
<evidence type="ECO:0000256" key="7">
    <source>
        <dbReference type="ARBA" id="ARBA00022816"/>
    </source>
</evidence>
<feature type="region of interest" description="Disordered" evidence="13">
    <location>
        <begin position="592"/>
        <end position="645"/>
    </location>
</feature>
<dbReference type="SMART" id="SM01044">
    <property type="entry name" value="Btz"/>
    <property type="match status" value="1"/>
</dbReference>
<dbReference type="Pfam" id="PF09405">
    <property type="entry name" value="Btz"/>
    <property type="match status" value="1"/>
</dbReference>
<feature type="compositionally biased region" description="Basic and acidic residues" evidence="13">
    <location>
        <begin position="318"/>
        <end position="327"/>
    </location>
</feature>
<evidence type="ECO:0000256" key="13">
    <source>
        <dbReference type="SAM" id="MobiDB-lite"/>
    </source>
</evidence>
<organism evidence="15 16">
    <name type="scientific">Heracleum sosnowskyi</name>
    <dbReference type="NCBI Taxonomy" id="360622"/>
    <lineage>
        <taxon>Eukaryota</taxon>
        <taxon>Viridiplantae</taxon>
        <taxon>Streptophyta</taxon>
        <taxon>Embryophyta</taxon>
        <taxon>Tracheophyta</taxon>
        <taxon>Spermatophyta</taxon>
        <taxon>Magnoliopsida</taxon>
        <taxon>eudicotyledons</taxon>
        <taxon>Gunneridae</taxon>
        <taxon>Pentapetalae</taxon>
        <taxon>asterids</taxon>
        <taxon>campanulids</taxon>
        <taxon>Apiales</taxon>
        <taxon>Apiaceae</taxon>
        <taxon>Apioideae</taxon>
        <taxon>apioid superclade</taxon>
        <taxon>Tordylieae</taxon>
        <taxon>Tordyliinae</taxon>
        <taxon>Heracleum</taxon>
    </lineage>
</organism>
<feature type="compositionally biased region" description="Acidic residues" evidence="13">
    <location>
        <begin position="60"/>
        <end position="71"/>
    </location>
</feature>
<keyword evidence="7" id="KW-0509">mRNA transport</keyword>
<evidence type="ECO:0000256" key="2">
    <source>
        <dbReference type="ARBA" id="ARBA00004496"/>
    </source>
</evidence>
<dbReference type="GO" id="GO:0008380">
    <property type="term" value="P:RNA splicing"/>
    <property type="evidence" value="ECO:0007669"/>
    <property type="project" value="UniProtKB-KW"/>
</dbReference>
<dbReference type="InterPro" id="IPR044796">
    <property type="entry name" value="MLN51_plant"/>
</dbReference>
<comment type="subcellular location">
    <subcellularLocation>
        <location evidence="2">Cytoplasm</location>
    </subcellularLocation>
    <subcellularLocation>
        <location evidence="1">Nucleus</location>
    </subcellularLocation>
</comment>
<gene>
    <name evidence="15" type="ORF">POM88_044633</name>
</gene>
<evidence type="ECO:0000256" key="8">
    <source>
        <dbReference type="ARBA" id="ARBA00022845"/>
    </source>
</evidence>
<protein>
    <submittedName>
        <fullName evidence="15">Btz domain-containing protein</fullName>
    </submittedName>
</protein>
<dbReference type="PANTHER" id="PTHR46837:SF5">
    <property type="entry name" value="PROTEIN MLN51 HOMOLOG"/>
    <property type="match status" value="1"/>
</dbReference>
<evidence type="ECO:0000256" key="6">
    <source>
        <dbReference type="ARBA" id="ARBA00022664"/>
    </source>
</evidence>
<comment type="similarity">
    <text evidence="3">Belongs to the CASC3 family.</text>
</comment>
<keyword evidence="6" id="KW-0507">mRNA processing</keyword>
<feature type="compositionally biased region" description="Polar residues" evidence="13">
    <location>
        <begin position="401"/>
        <end position="459"/>
    </location>
</feature>
<keyword evidence="16" id="KW-1185">Reference proteome</keyword>